<dbReference type="Proteomes" id="UP000663846">
    <property type="component" value="Unassembled WGS sequence"/>
</dbReference>
<dbReference type="InterPro" id="IPR050131">
    <property type="entry name" value="Peptidase_S8_subtilisin-like"/>
</dbReference>
<dbReference type="PRINTS" id="PR00723">
    <property type="entry name" value="SUBTILISIN"/>
</dbReference>
<feature type="chain" id="PRO_5034034031" description="Cuticle-degrading protease" evidence="6">
    <location>
        <begin position="18"/>
        <end position="381"/>
    </location>
</feature>
<organism evidence="9 10">
    <name type="scientific">Rhizoctonia solani</name>
    <dbReference type="NCBI Taxonomy" id="456999"/>
    <lineage>
        <taxon>Eukaryota</taxon>
        <taxon>Fungi</taxon>
        <taxon>Dikarya</taxon>
        <taxon>Basidiomycota</taxon>
        <taxon>Agaricomycotina</taxon>
        <taxon>Agaricomycetes</taxon>
        <taxon>Cantharellales</taxon>
        <taxon>Ceratobasidiaceae</taxon>
        <taxon>Rhizoctonia</taxon>
    </lineage>
</organism>
<evidence type="ECO:0000256" key="1">
    <source>
        <dbReference type="ARBA" id="ARBA00011073"/>
    </source>
</evidence>
<evidence type="ECO:0000259" key="8">
    <source>
        <dbReference type="Pfam" id="PF05922"/>
    </source>
</evidence>
<dbReference type="GO" id="GO:0005615">
    <property type="term" value="C:extracellular space"/>
    <property type="evidence" value="ECO:0007669"/>
    <property type="project" value="TreeGrafter"/>
</dbReference>
<evidence type="ECO:0000259" key="7">
    <source>
        <dbReference type="Pfam" id="PF00082"/>
    </source>
</evidence>
<evidence type="ECO:0008006" key="11">
    <source>
        <dbReference type="Google" id="ProtNLM"/>
    </source>
</evidence>
<keyword evidence="4 5" id="KW-0720">Serine protease</keyword>
<evidence type="ECO:0000313" key="9">
    <source>
        <dbReference type="EMBL" id="CAE6393673.1"/>
    </source>
</evidence>
<reference evidence="9" key="1">
    <citation type="submission" date="2021-01" db="EMBL/GenBank/DDBJ databases">
        <authorList>
            <person name="Kaushik A."/>
        </authorList>
    </citation>
    <scope>NUCLEOTIDE SEQUENCE</scope>
    <source>
        <strain evidence="9">AG1-1C</strain>
    </source>
</reference>
<sequence>MKSFVLIAATLAVQALAAPTVIPVTKLAGPAKDNSYVIKLKDGVSKDSHIAQLLEFIGSQDSQVVYKYENVFNGYAGVLKGPILDYIRSSSDVEYIQTDTIYTIDWEQGDEEYASREVNVEDQTSELIGRASNGEGVDIYGLDTGILTTHASFGGRATWGATFGGFEDKDGNGHGTHTAGTAAGSGFGLATSANVIAVKVCSDDGQCATSDIVAGVNYVVTQAESSGRPTIATMSLGGVAEAAIDSAVTAAISRGIHFTVAAGNENQDAGNSSPAHVAAANTIAAVDSSNRKASFSNFGSAVDVWALGVNVRSAWIGNNTAVNTISGTSMATPQVAGILAVVLGKEGQMTPSALSSALVSNAEEVVIGAPSGTTKLKARVW</sequence>
<dbReference type="Pfam" id="PF05922">
    <property type="entry name" value="Inhibitor_I9"/>
    <property type="match status" value="1"/>
</dbReference>
<feature type="active site" description="Charge relay system" evidence="5">
    <location>
        <position position="329"/>
    </location>
</feature>
<feature type="domain" description="Peptidase S8/S53" evidence="7">
    <location>
        <begin position="136"/>
        <end position="364"/>
    </location>
</feature>
<dbReference type="CDD" id="cd04077">
    <property type="entry name" value="Peptidases_S8_PCSK9_ProteinaseK_like"/>
    <property type="match status" value="1"/>
</dbReference>
<evidence type="ECO:0000313" key="10">
    <source>
        <dbReference type="Proteomes" id="UP000663846"/>
    </source>
</evidence>
<dbReference type="InterPro" id="IPR037045">
    <property type="entry name" value="S8pro/Inhibitor_I9_sf"/>
</dbReference>
<dbReference type="PROSITE" id="PS00138">
    <property type="entry name" value="SUBTILASE_SER"/>
    <property type="match status" value="1"/>
</dbReference>
<dbReference type="InterPro" id="IPR023828">
    <property type="entry name" value="Peptidase_S8_Ser-AS"/>
</dbReference>
<keyword evidence="2 5" id="KW-0645">Protease</keyword>
<evidence type="ECO:0000256" key="2">
    <source>
        <dbReference type="ARBA" id="ARBA00022670"/>
    </source>
</evidence>
<dbReference type="EMBL" id="CAJMWS010000297">
    <property type="protein sequence ID" value="CAE6393673.1"/>
    <property type="molecule type" value="Genomic_DNA"/>
</dbReference>
<name>A0A8H3A4E4_9AGAM</name>
<evidence type="ECO:0000256" key="5">
    <source>
        <dbReference type="PROSITE-ProRule" id="PRU01240"/>
    </source>
</evidence>
<dbReference type="InterPro" id="IPR010259">
    <property type="entry name" value="S8pro/Inhibitor_I9"/>
</dbReference>
<gene>
    <name evidence="9" type="ORF">RDB_LOCUS47427</name>
</gene>
<dbReference type="InterPro" id="IPR000209">
    <property type="entry name" value="Peptidase_S8/S53_dom"/>
</dbReference>
<dbReference type="AlphaFoldDB" id="A0A8H3A4E4"/>
<dbReference type="GO" id="GO:0006508">
    <property type="term" value="P:proteolysis"/>
    <property type="evidence" value="ECO:0007669"/>
    <property type="project" value="UniProtKB-KW"/>
</dbReference>
<dbReference type="SUPFAM" id="SSF54897">
    <property type="entry name" value="Protease propeptides/inhibitors"/>
    <property type="match status" value="1"/>
</dbReference>
<dbReference type="InterPro" id="IPR036852">
    <property type="entry name" value="Peptidase_S8/S53_dom_sf"/>
</dbReference>
<feature type="domain" description="Inhibitor I9" evidence="8">
    <location>
        <begin position="36"/>
        <end position="104"/>
    </location>
</feature>
<dbReference type="PANTHER" id="PTHR43806:SF11">
    <property type="entry name" value="CEREVISIN-RELATED"/>
    <property type="match status" value="1"/>
</dbReference>
<proteinExistence type="inferred from homology"/>
<evidence type="ECO:0000256" key="3">
    <source>
        <dbReference type="ARBA" id="ARBA00022801"/>
    </source>
</evidence>
<accession>A0A8H3A4E4</accession>
<feature type="signal peptide" evidence="6">
    <location>
        <begin position="1"/>
        <end position="17"/>
    </location>
</feature>
<evidence type="ECO:0000256" key="6">
    <source>
        <dbReference type="SAM" id="SignalP"/>
    </source>
</evidence>
<protein>
    <recommendedName>
        <fullName evidence="11">Cuticle-degrading protease</fullName>
    </recommendedName>
</protein>
<dbReference type="InterPro" id="IPR015500">
    <property type="entry name" value="Peptidase_S8_subtilisin-rel"/>
</dbReference>
<dbReference type="PANTHER" id="PTHR43806">
    <property type="entry name" value="PEPTIDASE S8"/>
    <property type="match status" value="1"/>
</dbReference>
<keyword evidence="6" id="KW-0732">Signal</keyword>
<dbReference type="SUPFAM" id="SSF52743">
    <property type="entry name" value="Subtilisin-like"/>
    <property type="match status" value="1"/>
</dbReference>
<keyword evidence="3 5" id="KW-0378">Hydrolase</keyword>
<dbReference type="InterPro" id="IPR034193">
    <property type="entry name" value="PCSK9_ProteinaseK-like"/>
</dbReference>
<dbReference type="Gene3D" id="3.40.50.200">
    <property type="entry name" value="Peptidase S8/S53 domain"/>
    <property type="match status" value="1"/>
</dbReference>
<dbReference type="GO" id="GO:0004252">
    <property type="term" value="F:serine-type endopeptidase activity"/>
    <property type="evidence" value="ECO:0007669"/>
    <property type="project" value="UniProtKB-UniRule"/>
</dbReference>
<evidence type="ECO:0000256" key="4">
    <source>
        <dbReference type="ARBA" id="ARBA00022825"/>
    </source>
</evidence>
<comment type="caution">
    <text evidence="9">The sequence shown here is derived from an EMBL/GenBank/DDBJ whole genome shotgun (WGS) entry which is preliminary data.</text>
</comment>
<feature type="active site" description="Charge relay system" evidence="5">
    <location>
        <position position="143"/>
    </location>
</feature>
<dbReference type="PROSITE" id="PS51892">
    <property type="entry name" value="SUBTILASE"/>
    <property type="match status" value="1"/>
</dbReference>
<comment type="similarity">
    <text evidence="1 5">Belongs to the peptidase S8 family.</text>
</comment>
<dbReference type="Pfam" id="PF00082">
    <property type="entry name" value="Peptidase_S8"/>
    <property type="match status" value="1"/>
</dbReference>
<feature type="active site" description="Charge relay system" evidence="5">
    <location>
        <position position="174"/>
    </location>
</feature>
<dbReference type="Gene3D" id="3.30.70.80">
    <property type="entry name" value="Peptidase S8 propeptide/proteinase inhibitor I9"/>
    <property type="match status" value="1"/>
</dbReference>